<dbReference type="InterPro" id="IPR053905">
    <property type="entry name" value="EF-G-like_DII"/>
</dbReference>
<proteinExistence type="inferred from homology"/>
<evidence type="ECO:0000256" key="8">
    <source>
        <dbReference type="NCBIfam" id="TIGR00503"/>
    </source>
</evidence>
<sequence>MSYQQEVDKRRTFAIISHPDAGKTTITEKVLLFGKALQKAGTVKGRGSNQHAKSDWMEMEKERGISVTTSVMQFPYGECLVNLLDTPGHEDFSEDTYRTLTAVDSCLMVIDAAKGVEDRTRKLMEVTRLRDTPIITFMNKLDRDIRDPMELLDEVETELNIACAPVTWPIGCGKEFKGVYHIHRDETILYQSGHGHTIQDVRIVKGLDNPELDAAVGGVLAQQLRDELELVVGASHEFELEPFLAGELTPVFFGTALGNFGVDHMLDGLTAWAPKPQGRATSERDVDASEEKFSGFVFKIQANMDPKHRDRIAFCRIVSGKYEKGMKMHQPRIGKDVRISDAVTFMAGDRDVLDEAYAGDIIGLHNHGSIQIGDTFTAGETFRFTGIPNFAPELFRRIRLRDPLKQKQLLKGLVQLSEEGAVQVFRPLINNDLIVGAVGVLQFDVVVARLKSEYNVDAIYEAVNVATARWVDCKDAKKLDEFKRKAEANLALDGGDNLTYIAPTRVNLSLAEERYPDVTFRATREH</sequence>
<dbReference type="NCBIfam" id="TIGR00231">
    <property type="entry name" value="small_GTP"/>
    <property type="match status" value="1"/>
</dbReference>
<dbReference type="PROSITE" id="PS00301">
    <property type="entry name" value="G_TR_1"/>
    <property type="match status" value="1"/>
</dbReference>
<dbReference type="PROSITE" id="PS51722">
    <property type="entry name" value="G_TR_2"/>
    <property type="match status" value="1"/>
</dbReference>
<evidence type="ECO:0000256" key="2">
    <source>
        <dbReference type="ARBA" id="ARBA00009978"/>
    </source>
</evidence>
<keyword evidence="3 7" id="KW-0963">Cytoplasm</keyword>
<feature type="binding site" evidence="7">
    <location>
        <begin position="139"/>
        <end position="142"/>
    </location>
    <ligand>
        <name>GTP</name>
        <dbReference type="ChEBI" id="CHEBI:37565"/>
    </ligand>
</feature>
<dbReference type="InterPro" id="IPR027417">
    <property type="entry name" value="P-loop_NTPase"/>
</dbReference>
<dbReference type="Gene3D" id="3.30.70.3280">
    <property type="entry name" value="Peptide chain release factor 3, domain III"/>
    <property type="match status" value="1"/>
</dbReference>
<comment type="subcellular location">
    <subcellularLocation>
        <location evidence="1 7">Cytoplasm</location>
    </subcellularLocation>
</comment>
<dbReference type="RefSeq" id="WP_131257428.1">
    <property type="nucleotide sequence ID" value="NZ_JBHSUS010000001.1"/>
</dbReference>
<dbReference type="CDD" id="cd04169">
    <property type="entry name" value="RF3"/>
    <property type="match status" value="1"/>
</dbReference>
<dbReference type="HAMAP" id="MF_00072">
    <property type="entry name" value="Rel_fac_3"/>
    <property type="match status" value="1"/>
</dbReference>
<dbReference type="Pfam" id="PF16658">
    <property type="entry name" value="RF3_C"/>
    <property type="match status" value="1"/>
</dbReference>
<keyword evidence="4 7" id="KW-0547">Nucleotide-binding</keyword>
<protein>
    <recommendedName>
        <fullName evidence="7 8">Peptide chain release factor 3</fullName>
        <shortName evidence="7">RF-3</shortName>
    </recommendedName>
</protein>
<dbReference type="InterPro" id="IPR035647">
    <property type="entry name" value="EFG_III/V"/>
</dbReference>
<dbReference type="Proteomes" id="UP001596364">
    <property type="component" value="Unassembled WGS sequence"/>
</dbReference>
<dbReference type="SUPFAM" id="SSF50447">
    <property type="entry name" value="Translation proteins"/>
    <property type="match status" value="1"/>
</dbReference>
<feature type="binding site" evidence="7">
    <location>
        <begin position="85"/>
        <end position="89"/>
    </location>
    <ligand>
        <name>GTP</name>
        <dbReference type="ChEBI" id="CHEBI:37565"/>
    </ligand>
</feature>
<evidence type="ECO:0000256" key="4">
    <source>
        <dbReference type="ARBA" id="ARBA00022741"/>
    </source>
</evidence>
<organism evidence="10 11">
    <name type="scientific">Pseudobowmanella zhangzhouensis</name>
    <dbReference type="NCBI Taxonomy" id="1537679"/>
    <lineage>
        <taxon>Bacteria</taxon>
        <taxon>Pseudomonadati</taxon>
        <taxon>Pseudomonadota</taxon>
        <taxon>Gammaproteobacteria</taxon>
        <taxon>Alteromonadales</taxon>
        <taxon>Alteromonadaceae</taxon>
    </lineage>
</organism>
<dbReference type="NCBIfam" id="TIGR00503">
    <property type="entry name" value="prfC"/>
    <property type="match status" value="1"/>
</dbReference>
<keyword evidence="11" id="KW-1185">Reference proteome</keyword>
<dbReference type="InterPro" id="IPR032090">
    <property type="entry name" value="RF3_C"/>
</dbReference>
<comment type="function">
    <text evidence="7">Increases the formation of ribosomal termination complexes and stimulates activities of RF-1 and RF-2. It binds guanine nucleotides and has strong preference for UGA stop codons. It may interact directly with the ribosome. The stimulation of RF-1 and RF-2 is significantly reduced by GTP and GDP, but not by GMP.</text>
</comment>
<evidence type="ECO:0000256" key="7">
    <source>
        <dbReference type="HAMAP-Rule" id="MF_00072"/>
    </source>
</evidence>
<reference evidence="11" key="1">
    <citation type="journal article" date="2019" name="Int. J. Syst. Evol. Microbiol.">
        <title>The Global Catalogue of Microorganisms (GCM) 10K type strain sequencing project: providing services to taxonomists for standard genome sequencing and annotation.</title>
        <authorList>
            <consortium name="The Broad Institute Genomics Platform"/>
            <consortium name="The Broad Institute Genome Sequencing Center for Infectious Disease"/>
            <person name="Wu L."/>
            <person name="Ma J."/>
        </authorList>
    </citation>
    <scope>NUCLEOTIDE SEQUENCE [LARGE SCALE GENOMIC DNA]</scope>
    <source>
        <strain evidence="11">CGMCC 1.16031</strain>
    </source>
</reference>
<dbReference type="InterPro" id="IPR038467">
    <property type="entry name" value="RF3_dom_3_sf"/>
</dbReference>
<dbReference type="PANTHER" id="PTHR43556:SF2">
    <property type="entry name" value="PEPTIDE CHAIN RELEASE FACTOR RF3"/>
    <property type="match status" value="1"/>
</dbReference>
<dbReference type="InterPro" id="IPR009000">
    <property type="entry name" value="Transl_B-barrel_sf"/>
</dbReference>
<evidence type="ECO:0000313" key="11">
    <source>
        <dbReference type="Proteomes" id="UP001596364"/>
    </source>
</evidence>
<dbReference type="PANTHER" id="PTHR43556">
    <property type="entry name" value="PEPTIDE CHAIN RELEASE FACTOR RF3"/>
    <property type="match status" value="1"/>
</dbReference>
<evidence type="ECO:0000256" key="6">
    <source>
        <dbReference type="ARBA" id="ARBA00023134"/>
    </source>
</evidence>
<dbReference type="InterPro" id="IPR005225">
    <property type="entry name" value="Small_GTP-bd"/>
</dbReference>
<evidence type="ECO:0000313" key="10">
    <source>
        <dbReference type="EMBL" id="MFC6439294.1"/>
    </source>
</evidence>
<keyword evidence="6 7" id="KW-0342">GTP-binding</keyword>
<dbReference type="CDD" id="cd03689">
    <property type="entry name" value="RF3_II"/>
    <property type="match status" value="1"/>
</dbReference>
<gene>
    <name evidence="7 10" type="primary">prfC</name>
    <name evidence="10" type="ORF">ACFP85_03920</name>
</gene>
<dbReference type="SUPFAM" id="SSF52540">
    <property type="entry name" value="P-loop containing nucleoside triphosphate hydrolases"/>
    <property type="match status" value="1"/>
</dbReference>
<evidence type="ECO:0000256" key="5">
    <source>
        <dbReference type="ARBA" id="ARBA00022917"/>
    </source>
</evidence>
<name>A0ABW1XKV3_9ALTE</name>
<evidence type="ECO:0000259" key="9">
    <source>
        <dbReference type="PROSITE" id="PS51722"/>
    </source>
</evidence>
<dbReference type="Pfam" id="PF00009">
    <property type="entry name" value="GTP_EFTU"/>
    <property type="match status" value="1"/>
</dbReference>
<evidence type="ECO:0000256" key="3">
    <source>
        <dbReference type="ARBA" id="ARBA00022490"/>
    </source>
</evidence>
<feature type="binding site" evidence="7">
    <location>
        <begin position="17"/>
        <end position="24"/>
    </location>
    <ligand>
        <name>GTP</name>
        <dbReference type="ChEBI" id="CHEBI:37565"/>
    </ligand>
</feature>
<dbReference type="SUPFAM" id="SSF54980">
    <property type="entry name" value="EF-G C-terminal domain-like"/>
    <property type="match status" value="1"/>
</dbReference>
<dbReference type="InterPro" id="IPR004548">
    <property type="entry name" value="PrfC"/>
</dbReference>
<keyword evidence="5 7" id="KW-0648">Protein biosynthesis</keyword>
<dbReference type="EMBL" id="JBHSUS010000001">
    <property type="protein sequence ID" value="MFC6439294.1"/>
    <property type="molecule type" value="Genomic_DNA"/>
</dbReference>
<comment type="similarity">
    <text evidence="2 7">Belongs to the TRAFAC class translation factor GTPase superfamily. Classic translation factor GTPase family. PrfC subfamily.</text>
</comment>
<accession>A0ABW1XKV3</accession>
<evidence type="ECO:0000256" key="1">
    <source>
        <dbReference type="ARBA" id="ARBA00004496"/>
    </source>
</evidence>
<comment type="caution">
    <text evidence="10">The sequence shown here is derived from an EMBL/GenBank/DDBJ whole genome shotgun (WGS) entry which is preliminary data.</text>
</comment>
<dbReference type="Gene3D" id="3.40.50.300">
    <property type="entry name" value="P-loop containing nucleotide triphosphate hydrolases"/>
    <property type="match status" value="3"/>
</dbReference>
<dbReference type="InterPro" id="IPR031157">
    <property type="entry name" value="G_TR_CS"/>
</dbReference>
<dbReference type="CDD" id="cd16259">
    <property type="entry name" value="RF3_III"/>
    <property type="match status" value="1"/>
</dbReference>
<dbReference type="InterPro" id="IPR000795">
    <property type="entry name" value="T_Tr_GTP-bd_dom"/>
</dbReference>
<feature type="domain" description="Tr-type G" evidence="9">
    <location>
        <begin position="8"/>
        <end position="277"/>
    </location>
</feature>
<dbReference type="NCBIfam" id="NF001964">
    <property type="entry name" value="PRK00741.1"/>
    <property type="match status" value="1"/>
</dbReference>
<dbReference type="Pfam" id="PF22042">
    <property type="entry name" value="EF-G_D2"/>
    <property type="match status" value="1"/>
</dbReference>
<dbReference type="InterPro" id="IPR041732">
    <property type="entry name" value="RF3_GTP-bd"/>
</dbReference>
<dbReference type="PRINTS" id="PR00315">
    <property type="entry name" value="ELONGATNFCT"/>
</dbReference>